<dbReference type="STRING" id="1552123.EP57_07900"/>
<keyword evidence="2 7" id="KW-0963">Cytoplasm</keyword>
<dbReference type="PIRSF" id="PIRSF005719">
    <property type="entry name" value="SMC"/>
    <property type="match status" value="1"/>
</dbReference>
<evidence type="ECO:0000256" key="8">
    <source>
        <dbReference type="SAM" id="MobiDB-lite"/>
    </source>
</evidence>
<dbReference type="SUPFAM" id="SSF52540">
    <property type="entry name" value="P-loop containing nucleoside triphosphate hydrolases"/>
    <property type="match status" value="1"/>
</dbReference>
<dbReference type="InterPro" id="IPR003395">
    <property type="entry name" value="RecF/RecN/SMC_N"/>
</dbReference>
<evidence type="ECO:0000313" key="11">
    <source>
        <dbReference type="Proteomes" id="UP000029844"/>
    </source>
</evidence>
<name>A0A099WAK7_9LIST</name>
<feature type="compositionally biased region" description="Basic and acidic residues" evidence="8">
    <location>
        <begin position="797"/>
        <end position="808"/>
    </location>
</feature>
<dbReference type="FunFam" id="3.40.50.300:FF:000901">
    <property type="entry name" value="Chromosome partition protein Smc"/>
    <property type="match status" value="1"/>
</dbReference>
<dbReference type="GO" id="GO:0005737">
    <property type="term" value="C:cytoplasm"/>
    <property type="evidence" value="ECO:0007669"/>
    <property type="project" value="UniProtKB-SubCell"/>
</dbReference>
<comment type="caution">
    <text evidence="10">The sequence shown here is derived from an EMBL/GenBank/DDBJ whole genome shotgun (WGS) entry which is preliminary data.</text>
</comment>
<comment type="subunit">
    <text evidence="7">Homodimer.</text>
</comment>
<feature type="coiled-coil region" evidence="7">
    <location>
        <begin position="167"/>
        <end position="194"/>
    </location>
</feature>
<protein>
    <recommendedName>
        <fullName evidence="7">Chromosome partition protein Smc</fullName>
    </recommendedName>
</protein>
<feature type="domain" description="SMC hinge" evidence="9">
    <location>
        <begin position="518"/>
        <end position="637"/>
    </location>
</feature>
<dbReference type="GO" id="GO:0030261">
    <property type="term" value="P:chromosome condensation"/>
    <property type="evidence" value="ECO:0007669"/>
    <property type="project" value="InterPro"/>
</dbReference>
<dbReference type="InterPro" id="IPR027417">
    <property type="entry name" value="P-loop_NTPase"/>
</dbReference>
<dbReference type="RefSeq" id="WP_036085617.1">
    <property type="nucleotide sequence ID" value="NZ_CBCSHQ010000023.1"/>
</dbReference>
<evidence type="ECO:0000256" key="3">
    <source>
        <dbReference type="ARBA" id="ARBA00022741"/>
    </source>
</evidence>
<dbReference type="GO" id="GO:0003677">
    <property type="term" value="F:DNA binding"/>
    <property type="evidence" value="ECO:0007669"/>
    <property type="project" value="UniProtKB-UniRule"/>
</dbReference>
<dbReference type="Pfam" id="PF06470">
    <property type="entry name" value="SMC_hinge"/>
    <property type="match status" value="1"/>
</dbReference>
<dbReference type="InterPro" id="IPR024704">
    <property type="entry name" value="SMC"/>
</dbReference>
<feature type="coiled-coil region" evidence="7">
    <location>
        <begin position="679"/>
        <end position="783"/>
    </location>
</feature>
<feature type="coiled-coil region" evidence="7">
    <location>
        <begin position="441"/>
        <end position="475"/>
    </location>
</feature>
<dbReference type="FunFam" id="3.40.50.300:FF:000984">
    <property type="entry name" value="Chromosome partition protein Smc"/>
    <property type="match status" value="1"/>
</dbReference>
<evidence type="ECO:0000313" key="10">
    <source>
        <dbReference type="EMBL" id="KGL41756.1"/>
    </source>
</evidence>
<keyword evidence="3 7" id="KW-0547">Nucleotide-binding</keyword>
<dbReference type="HAMAP" id="MF_01894">
    <property type="entry name" value="Smc_prok"/>
    <property type="match status" value="1"/>
</dbReference>
<dbReference type="Gene3D" id="3.40.50.300">
    <property type="entry name" value="P-loop containing nucleotide triphosphate hydrolases"/>
    <property type="match status" value="2"/>
</dbReference>
<dbReference type="eggNOG" id="COG1196">
    <property type="taxonomic scope" value="Bacteria"/>
</dbReference>
<keyword evidence="11" id="KW-1185">Reference proteome</keyword>
<evidence type="ECO:0000256" key="5">
    <source>
        <dbReference type="ARBA" id="ARBA00023054"/>
    </source>
</evidence>
<dbReference type="GO" id="GO:0006260">
    <property type="term" value="P:DNA replication"/>
    <property type="evidence" value="ECO:0007669"/>
    <property type="project" value="UniProtKB-UniRule"/>
</dbReference>
<organism evidence="10 11">
    <name type="scientific">Listeria booriae</name>
    <dbReference type="NCBI Taxonomy" id="1552123"/>
    <lineage>
        <taxon>Bacteria</taxon>
        <taxon>Bacillati</taxon>
        <taxon>Bacillota</taxon>
        <taxon>Bacilli</taxon>
        <taxon>Bacillales</taxon>
        <taxon>Listeriaceae</taxon>
        <taxon>Listeria</taxon>
    </lineage>
</organism>
<dbReference type="Pfam" id="PF02463">
    <property type="entry name" value="SMC_N"/>
    <property type="match status" value="1"/>
</dbReference>
<proteinExistence type="inferred from homology"/>
<keyword evidence="4 7" id="KW-0067">ATP-binding</keyword>
<evidence type="ECO:0000259" key="9">
    <source>
        <dbReference type="SMART" id="SM00968"/>
    </source>
</evidence>
<dbReference type="Gene3D" id="3.30.70.1620">
    <property type="match status" value="1"/>
</dbReference>
<dbReference type="InterPro" id="IPR036277">
    <property type="entry name" value="SMC_hinge_sf"/>
</dbReference>
<feature type="coiled-coil region" evidence="7">
    <location>
        <begin position="875"/>
        <end position="909"/>
    </location>
</feature>
<dbReference type="Proteomes" id="UP000029844">
    <property type="component" value="Unassembled WGS sequence"/>
</dbReference>
<dbReference type="GeneID" id="58717300"/>
<keyword evidence="5 7" id="KW-0175">Coiled coil</keyword>
<dbReference type="SUPFAM" id="SSF75553">
    <property type="entry name" value="Smc hinge domain"/>
    <property type="match status" value="1"/>
</dbReference>
<feature type="coiled-coil region" evidence="7">
    <location>
        <begin position="248"/>
        <end position="376"/>
    </location>
</feature>
<dbReference type="GO" id="GO:0005524">
    <property type="term" value="F:ATP binding"/>
    <property type="evidence" value="ECO:0007669"/>
    <property type="project" value="UniProtKB-UniRule"/>
</dbReference>
<reference evidence="10 11" key="1">
    <citation type="submission" date="2014-05" db="EMBL/GenBank/DDBJ databases">
        <title>Novel Listeriaceae from food processing environments.</title>
        <authorList>
            <person name="den Bakker H.C."/>
        </authorList>
    </citation>
    <scope>NUCLEOTIDE SEQUENCE [LARGE SCALE GENOMIC DNA]</scope>
    <source>
        <strain evidence="10 11">FSL A5-0281</strain>
    </source>
</reference>
<keyword evidence="6 7" id="KW-0238">DNA-binding</keyword>
<dbReference type="OrthoDB" id="9808768at2"/>
<feature type="region of interest" description="Disordered" evidence="8">
    <location>
        <begin position="794"/>
        <end position="813"/>
    </location>
</feature>
<dbReference type="GO" id="GO:0016887">
    <property type="term" value="F:ATP hydrolysis activity"/>
    <property type="evidence" value="ECO:0007669"/>
    <property type="project" value="InterPro"/>
</dbReference>
<comment type="subcellular location">
    <subcellularLocation>
        <location evidence="1 7">Cytoplasm</location>
    </subcellularLocation>
</comment>
<comment type="similarity">
    <text evidence="7">Belongs to the SMC family.</text>
</comment>
<feature type="binding site" evidence="7">
    <location>
        <begin position="32"/>
        <end position="39"/>
    </location>
    <ligand>
        <name>ATP</name>
        <dbReference type="ChEBI" id="CHEBI:30616"/>
    </ligand>
</feature>
<accession>A0A099WAK7</accession>
<comment type="function">
    <text evidence="7">Required for chromosome condensation and partitioning.</text>
</comment>
<dbReference type="GO" id="GO:0007059">
    <property type="term" value="P:chromosome segregation"/>
    <property type="evidence" value="ECO:0007669"/>
    <property type="project" value="UniProtKB-UniRule"/>
</dbReference>
<dbReference type="SMART" id="SM00968">
    <property type="entry name" value="SMC_hinge"/>
    <property type="match status" value="1"/>
</dbReference>
<dbReference type="Gene3D" id="1.20.1060.20">
    <property type="match status" value="1"/>
</dbReference>
<dbReference type="InterPro" id="IPR011890">
    <property type="entry name" value="SMC_prok"/>
</dbReference>
<evidence type="ECO:0000256" key="2">
    <source>
        <dbReference type="ARBA" id="ARBA00022490"/>
    </source>
</evidence>
<dbReference type="GO" id="GO:0005694">
    <property type="term" value="C:chromosome"/>
    <property type="evidence" value="ECO:0007669"/>
    <property type="project" value="InterPro"/>
</dbReference>
<dbReference type="PANTHER" id="PTHR43977">
    <property type="entry name" value="STRUCTURAL MAINTENANCE OF CHROMOSOMES PROTEIN 3"/>
    <property type="match status" value="1"/>
</dbReference>
<comment type="domain">
    <text evidence="7">Contains large globular domains required for ATP hydrolysis at each terminus and a third globular domain forming a flexible hinge near the middle of the molecule. These domains are separated by coiled-coil structures.</text>
</comment>
<dbReference type="EMBL" id="JNFA01000019">
    <property type="protein sequence ID" value="KGL41756.1"/>
    <property type="molecule type" value="Genomic_DNA"/>
</dbReference>
<dbReference type="InterPro" id="IPR010935">
    <property type="entry name" value="SMC_hinge"/>
</dbReference>
<feature type="coiled-coil region" evidence="7">
    <location>
        <begin position="819"/>
        <end position="846"/>
    </location>
</feature>
<evidence type="ECO:0000256" key="6">
    <source>
        <dbReference type="ARBA" id="ARBA00023125"/>
    </source>
</evidence>
<gene>
    <name evidence="7" type="primary">smc</name>
    <name evidence="10" type="ORF">EP57_07900</name>
</gene>
<evidence type="ECO:0000256" key="1">
    <source>
        <dbReference type="ARBA" id="ARBA00004496"/>
    </source>
</evidence>
<dbReference type="AlphaFoldDB" id="A0A099WAK7"/>
<evidence type="ECO:0000256" key="4">
    <source>
        <dbReference type="ARBA" id="ARBA00022840"/>
    </source>
</evidence>
<dbReference type="NCBIfam" id="TIGR02168">
    <property type="entry name" value="SMC_prok_B"/>
    <property type="match status" value="1"/>
</dbReference>
<dbReference type="GO" id="GO:0007062">
    <property type="term" value="P:sister chromatid cohesion"/>
    <property type="evidence" value="ECO:0007669"/>
    <property type="project" value="InterPro"/>
</dbReference>
<dbReference type="CDD" id="cd03278">
    <property type="entry name" value="ABC_SMC_barmotin"/>
    <property type="match status" value="2"/>
</dbReference>
<evidence type="ECO:0000256" key="7">
    <source>
        <dbReference type="HAMAP-Rule" id="MF_01894"/>
    </source>
</evidence>
<sequence>MLLKKLEMNGFKSFADKMVIDFVPGTTAIVGPNGSGKSNITEAIRWVLGEQSAKSLRGGRMGDVIFAGSDTRKPINFAEVSLIFENEDRFLPLDYSEVSVTRRIFRNGDSEFLINKQSCRLKDIVDLFMDSGLGRESFSIISQGKIDEILNSKPEERRSIFEEAAGVLKYKHRKKQAENKLFETEENLNRVQDILYELEGQLEPLEMQASVAKDYLFQQEELEKFEVSLLVAEIEAAKEKMALQKADFAKNEEILAGLQAEIKQEETQIYTQKQALATIDHEMEVTQAALLEVTERLEQLEGQRNVALERKKHSNENEQALHENLQQIESRITTLETQKQTLLQEKLEKETALEVFMKEKKALEAKLAEYDNLSEEKIESMKSDYIELRHMQTTMRNDIGYLERQLAQMQGRSDKLDHENQQHISERNEIIATVESLTEHATQMQEKLAEQVAHYQAIQQELAKHEAIFTKQEREMYRQYEAIQQAKSRKETLAELADDYAGFFQGVREVLKAKKKLNGILGAFVELVDIPEHYQKALEIALGANAQHIIVRDDQAARDAISYLKQTRAGRATFLPLSTIQPRQIPVATKNALEQQPAFVALASDVLSYDAQVENVILNALGTTILAKDLKGANTLAKLVNFRYRVVTLEGDVVNAGGSMTGGATAQGKSSIMTRKHELENLSKTIAQMTQTVEQTEKQFTKLKEEVQLKREQLEEARSVGETLRLQETELLGKKERAEERLTAANKQLQIYDMEKEEGNSEVELLTERKAKLQQELATLAIEITDKDALIQQMTEQSKEQEHNRASDQESYSTLKSRVAVSREQLQTAEQALASVEADISEYYVEKEAITSKLSMLKTNIETVHSSTEELATTINNTREEKETTTTNRDQLREKRVELQESLTVQEEVLQQKHNQASFYMEQKTAAEVSMSRLDADVGNRLDRLSEAYVLTFEAAKERAIAEMDIDQARSKVRLLKRSIDELGVVNIGAIDEFERIKERFEFLNGQQEDLLEAKSTLFQVMDEMDEEMKKRFEESFTAIQTEFAIVFPELFGGGQARLILHNPEEVLTTGVDIEAQPPGKKLQNLSLLSGGERALTAIALLFAIIRVRPMPFCILDEVEAALDEANVTRFSRYLKKFETNIQFIVITHRKGTMEEADVLYGVTMQESGVSKLVSVRLEETAELIK</sequence>